<dbReference type="EMBL" id="AGNK02000734">
    <property type="status" value="NOT_ANNOTATED_CDS"/>
    <property type="molecule type" value="Genomic_DNA"/>
</dbReference>
<dbReference type="Gramene" id="KQL22866">
    <property type="protein sequence ID" value="KQL22866"/>
    <property type="gene ID" value="SETIT_033527mg"/>
</dbReference>
<dbReference type="Proteomes" id="UP000004995">
    <property type="component" value="Unassembled WGS sequence"/>
</dbReference>
<name>K4A3S4_SETIT</name>
<sequence length="33" mass="3578">MVETSCCENAALKISRSSSCNFLSDDSALLLLR</sequence>
<dbReference type="HOGENOM" id="CLU_3385607_0_0_1"/>
<dbReference type="AlphaFoldDB" id="K4A3S4"/>
<organism evidence="1 2">
    <name type="scientific">Setaria italica</name>
    <name type="common">Foxtail millet</name>
    <name type="synonym">Panicum italicum</name>
    <dbReference type="NCBI Taxonomy" id="4555"/>
    <lineage>
        <taxon>Eukaryota</taxon>
        <taxon>Viridiplantae</taxon>
        <taxon>Streptophyta</taxon>
        <taxon>Embryophyta</taxon>
        <taxon>Tracheophyta</taxon>
        <taxon>Spermatophyta</taxon>
        <taxon>Magnoliopsida</taxon>
        <taxon>Liliopsida</taxon>
        <taxon>Poales</taxon>
        <taxon>Poaceae</taxon>
        <taxon>PACMAD clade</taxon>
        <taxon>Panicoideae</taxon>
        <taxon>Panicodae</taxon>
        <taxon>Paniceae</taxon>
        <taxon>Cenchrinae</taxon>
        <taxon>Setaria</taxon>
    </lineage>
</organism>
<evidence type="ECO:0000313" key="2">
    <source>
        <dbReference type="Proteomes" id="UP000004995"/>
    </source>
</evidence>
<keyword evidence="2" id="KW-1185">Reference proteome</keyword>
<accession>K4A3S4</accession>
<proteinExistence type="predicted"/>
<reference evidence="1" key="2">
    <citation type="submission" date="2018-08" db="UniProtKB">
        <authorList>
            <consortium name="EnsemblPlants"/>
        </authorList>
    </citation>
    <scope>IDENTIFICATION</scope>
    <source>
        <strain evidence="1">Yugu1</strain>
    </source>
</reference>
<reference evidence="2" key="1">
    <citation type="journal article" date="2012" name="Nat. Biotechnol.">
        <title>Reference genome sequence of the model plant Setaria.</title>
        <authorList>
            <person name="Bennetzen J.L."/>
            <person name="Schmutz J."/>
            <person name="Wang H."/>
            <person name="Percifield R."/>
            <person name="Hawkins J."/>
            <person name="Pontaroli A.C."/>
            <person name="Estep M."/>
            <person name="Feng L."/>
            <person name="Vaughn J.N."/>
            <person name="Grimwood J."/>
            <person name="Jenkins J."/>
            <person name="Barry K."/>
            <person name="Lindquist E."/>
            <person name="Hellsten U."/>
            <person name="Deshpande S."/>
            <person name="Wang X."/>
            <person name="Wu X."/>
            <person name="Mitros T."/>
            <person name="Triplett J."/>
            <person name="Yang X."/>
            <person name="Ye C.Y."/>
            <person name="Mauro-Herrera M."/>
            <person name="Wang L."/>
            <person name="Li P."/>
            <person name="Sharma M."/>
            <person name="Sharma R."/>
            <person name="Ronald P.C."/>
            <person name="Panaud O."/>
            <person name="Kellogg E.A."/>
            <person name="Brutnell T.P."/>
            <person name="Doust A.N."/>
            <person name="Tuskan G.A."/>
            <person name="Rokhsar D."/>
            <person name="Devos K.M."/>
        </authorList>
    </citation>
    <scope>NUCLEOTIDE SEQUENCE [LARGE SCALE GENOMIC DNA]</scope>
    <source>
        <strain evidence="2">cv. Yugu1</strain>
    </source>
</reference>
<dbReference type="InParanoid" id="K4A3S4"/>
<protein>
    <submittedName>
        <fullName evidence="1">Uncharacterized protein</fullName>
    </submittedName>
</protein>
<dbReference type="EnsemblPlants" id="KQL22866">
    <property type="protein sequence ID" value="KQL22866"/>
    <property type="gene ID" value="SETIT_033527mg"/>
</dbReference>
<evidence type="ECO:0000313" key="1">
    <source>
        <dbReference type="EnsemblPlants" id="KQL22866"/>
    </source>
</evidence>